<comment type="pathway">
    <text evidence="3">Cofactor metabolism; pyridoxal 5'-phosphate salvage; pyridoxal 5'-phosphate from pyridoxine 5'-phosphate: step 1/1.</text>
</comment>
<evidence type="ECO:0000259" key="9">
    <source>
        <dbReference type="Pfam" id="PF10590"/>
    </source>
</evidence>
<proteinExistence type="inferred from homology"/>
<evidence type="ECO:0000256" key="2">
    <source>
        <dbReference type="ARBA" id="ARBA00004738"/>
    </source>
</evidence>
<evidence type="ECO:0000256" key="5">
    <source>
        <dbReference type="ARBA" id="ARBA00022630"/>
    </source>
</evidence>
<dbReference type="GO" id="GO:0004733">
    <property type="term" value="F:pyridoxamine phosphate oxidase activity"/>
    <property type="evidence" value="ECO:0007669"/>
    <property type="project" value="UniProtKB-EC"/>
</dbReference>
<dbReference type="HAMAP" id="MF_01629">
    <property type="entry name" value="PdxH"/>
    <property type="match status" value="1"/>
</dbReference>
<dbReference type="Gene3D" id="2.30.110.10">
    <property type="entry name" value="Electron Transport, Fmn-binding Protein, Chain A"/>
    <property type="match status" value="1"/>
</dbReference>
<keyword evidence="6" id="KW-0288">FMN</keyword>
<dbReference type="EC" id="1.4.3.5" evidence="4"/>
<dbReference type="Proteomes" id="UP001215151">
    <property type="component" value="Unassembled WGS sequence"/>
</dbReference>
<dbReference type="Pfam" id="PF01243">
    <property type="entry name" value="PNPOx_N"/>
    <property type="match status" value="1"/>
</dbReference>
<dbReference type="InterPro" id="IPR019576">
    <property type="entry name" value="Pyridoxamine_oxidase_dimer_C"/>
</dbReference>
<evidence type="ECO:0000313" key="10">
    <source>
        <dbReference type="EMBL" id="KAJ8501965.1"/>
    </source>
</evidence>
<evidence type="ECO:0000256" key="4">
    <source>
        <dbReference type="ARBA" id="ARBA00012801"/>
    </source>
</evidence>
<keyword evidence="11" id="KW-1185">Reference proteome</keyword>
<organism evidence="10 11">
    <name type="scientific">Trametes cubensis</name>
    <dbReference type="NCBI Taxonomy" id="1111947"/>
    <lineage>
        <taxon>Eukaryota</taxon>
        <taxon>Fungi</taxon>
        <taxon>Dikarya</taxon>
        <taxon>Basidiomycota</taxon>
        <taxon>Agaricomycotina</taxon>
        <taxon>Agaricomycetes</taxon>
        <taxon>Polyporales</taxon>
        <taxon>Polyporaceae</taxon>
        <taxon>Trametes</taxon>
    </lineage>
</organism>
<dbReference type="PIRSF" id="PIRSF000190">
    <property type="entry name" value="Pyd_amn-ph_oxd"/>
    <property type="match status" value="1"/>
</dbReference>
<evidence type="ECO:0000256" key="6">
    <source>
        <dbReference type="ARBA" id="ARBA00022643"/>
    </source>
</evidence>
<gene>
    <name evidence="10" type="ORF">ONZ51_g334</name>
</gene>
<dbReference type="AlphaFoldDB" id="A0AAD7XGM3"/>
<keyword evidence="5" id="KW-0285">Flavoprotein</keyword>
<dbReference type="GO" id="GO:0008615">
    <property type="term" value="P:pyridoxine biosynthetic process"/>
    <property type="evidence" value="ECO:0007669"/>
    <property type="project" value="InterPro"/>
</dbReference>
<dbReference type="NCBIfam" id="NF004231">
    <property type="entry name" value="PRK05679.1"/>
    <property type="match status" value="1"/>
</dbReference>
<dbReference type="GO" id="GO:0010181">
    <property type="term" value="F:FMN binding"/>
    <property type="evidence" value="ECO:0007669"/>
    <property type="project" value="InterPro"/>
</dbReference>
<protein>
    <recommendedName>
        <fullName evidence="4">pyridoxal 5'-phosphate synthase</fullName>
        <ecNumber evidence="4">1.4.3.5</ecNumber>
    </recommendedName>
</protein>
<dbReference type="PANTHER" id="PTHR10851">
    <property type="entry name" value="PYRIDOXINE-5-PHOSPHATE OXIDASE"/>
    <property type="match status" value="1"/>
</dbReference>
<evidence type="ECO:0000256" key="3">
    <source>
        <dbReference type="ARBA" id="ARBA00005037"/>
    </source>
</evidence>
<evidence type="ECO:0000256" key="1">
    <source>
        <dbReference type="ARBA" id="ARBA00001917"/>
    </source>
</evidence>
<dbReference type="SUPFAM" id="SSF50475">
    <property type="entry name" value="FMN-binding split barrel"/>
    <property type="match status" value="1"/>
</dbReference>
<evidence type="ECO:0000313" key="11">
    <source>
        <dbReference type="Proteomes" id="UP001215151"/>
    </source>
</evidence>
<dbReference type="InterPro" id="IPR019740">
    <property type="entry name" value="Pyridox_Oxase_CS"/>
</dbReference>
<dbReference type="InterPro" id="IPR000659">
    <property type="entry name" value="Pyridox_Oxase"/>
</dbReference>
<comment type="pathway">
    <text evidence="2">Cofactor metabolism; pyridoxal 5'-phosphate salvage; pyridoxal 5'-phosphate from pyridoxamine 5'-phosphate: step 1/1.</text>
</comment>
<dbReference type="PANTHER" id="PTHR10851:SF0">
    <property type="entry name" value="PYRIDOXINE-5'-PHOSPHATE OXIDASE"/>
    <property type="match status" value="1"/>
</dbReference>
<dbReference type="PROSITE" id="PS01064">
    <property type="entry name" value="PYRIDOX_OXIDASE"/>
    <property type="match status" value="1"/>
</dbReference>
<keyword evidence="7" id="KW-0560">Oxidoreductase</keyword>
<sequence length="263" mass="29551">MQTLTRTLPTLCSRALSRPTTTSTTLARTQQQLRMSSAIAQPSPDKIQILAHEQYDAPESLTPQSVLPDPLAQFRAWFTSISAQGTVHEPEAMTLCTATPAGVPSARVVLLKQADARGFVFYTNYTSRKSRELAANPHAALAFYWREVHRQVRVVGRAERVSREESDAYFHSRPRGSQVGAWASKQSTVVQEGEVQARAEKLAERFGEGEVPLPEFWGGWRIVPDEVEFWLGKPSRLHDRVRYTRVEGSPDDAPQWKIERLAP</sequence>
<dbReference type="InterPro" id="IPR011576">
    <property type="entry name" value="Pyridox_Oxase_N"/>
</dbReference>
<accession>A0AAD7XGM3</accession>
<dbReference type="Pfam" id="PF10590">
    <property type="entry name" value="PNP_phzG_C"/>
    <property type="match status" value="1"/>
</dbReference>
<name>A0AAD7XGM3_9APHY</name>
<feature type="domain" description="Pyridoxine 5'-phosphate oxidase dimerisation C-terminal" evidence="9">
    <location>
        <begin position="217"/>
        <end position="263"/>
    </location>
</feature>
<dbReference type="NCBIfam" id="TIGR00558">
    <property type="entry name" value="pdxH"/>
    <property type="match status" value="1"/>
</dbReference>
<dbReference type="InterPro" id="IPR012349">
    <property type="entry name" value="Split_barrel_FMN-bd"/>
</dbReference>
<feature type="domain" description="Pyridoxamine 5'-phosphate oxidase N-terminal" evidence="8">
    <location>
        <begin position="86"/>
        <end position="190"/>
    </location>
</feature>
<evidence type="ECO:0000256" key="7">
    <source>
        <dbReference type="ARBA" id="ARBA00023002"/>
    </source>
</evidence>
<comment type="cofactor">
    <cofactor evidence="1">
        <name>FMN</name>
        <dbReference type="ChEBI" id="CHEBI:58210"/>
    </cofactor>
</comment>
<comment type="caution">
    <text evidence="10">The sequence shown here is derived from an EMBL/GenBank/DDBJ whole genome shotgun (WGS) entry which is preliminary data.</text>
</comment>
<evidence type="ECO:0000259" key="8">
    <source>
        <dbReference type="Pfam" id="PF01243"/>
    </source>
</evidence>
<dbReference type="EMBL" id="JAPEVG010000003">
    <property type="protein sequence ID" value="KAJ8501965.1"/>
    <property type="molecule type" value="Genomic_DNA"/>
</dbReference>
<reference evidence="10" key="1">
    <citation type="submission" date="2022-11" db="EMBL/GenBank/DDBJ databases">
        <title>Genome Sequence of Cubamyces cubensis.</title>
        <authorList>
            <person name="Buettner E."/>
        </authorList>
    </citation>
    <scope>NUCLEOTIDE SEQUENCE</scope>
    <source>
        <strain evidence="10">MPL-01</strain>
    </source>
</reference>